<name>A0ABY8QQH2_9MICO</name>
<dbReference type="InterPro" id="IPR036259">
    <property type="entry name" value="MFS_trans_sf"/>
</dbReference>
<dbReference type="SUPFAM" id="SSF103473">
    <property type="entry name" value="MFS general substrate transporter"/>
    <property type="match status" value="1"/>
</dbReference>
<evidence type="ECO:0000256" key="1">
    <source>
        <dbReference type="SAM" id="Phobius"/>
    </source>
</evidence>
<dbReference type="Pfam" id="PF07690">
    <property type="entry name" value="MFS_1"/>
    <property type="match status" value="1"/>
</dbReference>
<dbReference type="InterPro" id="IPR011701">
    <property type="entry name" value="MFS"/>
</dbReference>
<keyword evidence="1" id="KW-0812">Transmembrane</keyword>
<feature type="transmembrane region" description="Helical" evidence="1">
    <location>
        <begin position="48"/>
        <end position="67"/>
    </location>
</feature>
<feature type="transmembrane region" description="Helical" evidence="1">
    <location>
        <begin position="303"/>
        <end position="325"/>
    </location>
</feature>
<reference evidence="2 3" key="1">
    <citation type="submission" date="2023-05" db="EMBL/GenBank/DDBJ databases">
        <title>Lithophilousrod everest ZFBP1038 complete genpme.</title>
        <authorList>
            <person name="Tian M."/>
        </authorList>
    </citation>
    <scope>NUCLEOTIDE SEQUENCE [LARGE SCALE GENOMIC DNA]</scope>
    <source>
        <strain evidence="2 3">ZFBP1038</strain>
    </source>
</reference>
<feature type="transmembrane region" description="Helical" evidence="1">
    <location>
        <begin position="106"/>
        <end position="127"/>
    </location>
</feature>
<proteinExistence type="predicted"/>
<feature type="transmembrane region" description="Helical" evidence="1">
    <location>
        <begin position="247"/>
        <end position="268"/>
    </location>
</feature>
<feature type="transmembrane region" description="Helical" evidence="1">
    <location>
        <begin position="171"/>
        <end position="189"/>
    </location>
</feature>
<feature type="transmembrane region" description="Helical" evidence="1">
    <location>
        <begin position="366"/>
        <end position="387"/>
    </location>
</feature>
<accession>A0ABY8QQH2</accession>
<feature type="transmembrane region" description="Helical" evidence="1">
    <location>
        <begin position="280"/>
        <end position="297"/>
    </location>
</feature>
<feature type="transmembrane region" description="Helical" evidence="1">
    <location>
        <begin position="209"/>
        <end position="241"/>
    </location>
</feature>
<sequence length="402" mass="40997">MFRPFRDVLALPGALAFSLAGLLARMPISMLGLGIVLLVADATGSYGIAGAVTAVFTVTQAVLSPTLARLVDSRGQSRIMVPAVGVHILALLGLLLSTMYDWGLPSIFISAILAGATVGSVGSMVRARWANVVSSPAQLHAAFSWESVMDEVVFIIGPVLVTVLATTVYPGAGIVTSLIAVVVGSVFLYSQRASEPAPTRNSSRGGESVIRSASILIVIVCFVFLGASLGSVDVIIVAFTAEKGVPALAGFVLALFALGSLLSGVIYGAIQWKIPVGRRFVGTVILMTLGTAAILLVNEIWSVTLVLFIVGFTIAPTLVGGNTVVQSLAPKGRLTEALAWIGTSLGLGVSVGSAGVGQVIDKFGAQAGFIVPVAAGGVAALVVLLGARKLTAGDASSINTDE</sequence>
<protein>
    <submittedName>
        <fullName evidence="2">MFS transporter</fullName>
    </submittedName>
</protein>
<dbReference type="PANTHER" id="PTHR23542">
    <property type="match status" value="1"/>
</dbReference>
<dbReference type="PANTHER" id="PTHR23542:SF1">
    <property type="entry name" value="MAJOR FACILITATOR SUPERFAMILY (MFS) PROFILE DOMAIN-CONTAINING PROTEIN"/>
    <property type="match status" value="1"/>
</dbReference>
<dbReference type="EMBL" id="CP090958">
    <property type="protein sequence ID" value="WGW11235.1"/>
    <property type="molecule type" value="Genomic_DNA"/>
</dbReference>
<keyword evidence="1" id="KW-1133">Transmembrane helix</keyword>
<keyword evidence="3" id="KW-1185">Reference proteome</keyword>
<dbReference type="Gene3D" id="1.20.1250.20">
    <property type="entry name" value="MFS general substrate transporter like domains"/>
    <property type="match status" value="2"/>
</dbReference>
<gene>
    <name evidence="2" type="ORF">LWF01_14220</name>
</gene>
<feature type="transmembrane region" description="Helical" evidence="1">
    <location>
        <begin position="79"/>
        <end position="100"/>
    </location>
</feature>
<keyword evidence="1" id="KW-0472">Membrane</keyword>
<feature type="transmembrane region" description="Helical" evidence="1">
    <location>
        <begin position="337"/>
        <end position="360"/>
    </location>
</feature>
<dbReference type="Proteomes" id="UP001209083">
    <property type="component" value="Chromosome"/>
</dbReference>
<dbReference type="RefSeq" id="WP_349638020.1">
    <property type="nucleotide sequence ID" value="NZ_CP090958.1"/>
</dbReference>
<evidence type="ECO:0000313" key="2">
    <source>
        <dbReference type="EMBL" id="WGW11235.1"/>
    </source>
</evidence>
<organism evidence="2 3">
    <name type="scientific">Saxibacter everestensis</name>
    <dbReference type="NCBI Taxonomy" id="2909229"/>
    <lineage>
        <taxon>Bacteria</taxon>
        <taxon>Bacillati</taxon>
        <taxon>Actinomycetota</taxon>
        <taxon>Actinomycetes</taxon>
        <taxon>Micrococcales</taxon>
        <taxon>Brevibacteriaceae</taxon>
        <taxon>Saxibacter</taxon>
    </lineage>
</organism>
<evidence type="ECO:0000313" key="3">
    <source>
        <dbReference type="Proteomes" id="UP001209083"/>
    </source>
</evidence>